<dbReference type="Pfam" id="PF13462">
    <property type="entry name" value="Thioredoxin_4"/>
    <property type="match status" value="1"/>
</dbReference>
<sequence>MAAMDQNQTVEMPAPRGATDDKTGVVVGSGPVDVEAYIDFQCPYCKQFELASRNTIDKLLERQMIRFIRHPMNFLDAVSTNHYSTRAAAAAASASDTGRFHEYAYALFENQPPEGGLGLTDDQLISLGQHTGVTDSTFVTDIRTGRYLPWPAFVTARATARGVGGTPSVFVHGVPVPARADLIVAAVGRVIG</sequence>
<feature type="region of interest" description="Disordered" evidence="1">
    <location>
        <begin position="1"/>
        <end position="24"/>
    </location>
</feature>
<comment type="caution">
    <text evidence="3">The sequence shown here is derived from an EMBL/GenBank/DDBJ whole genome shotgun (WGS) entry which is preliminary data.</text>
</comment>
<dbReference type="AlphaFoldDB" id="A0A0J6W979"/>
<dbReference type="InterPro" id="IPR036249">
    <property type="entry name" value="Thioredoxin-like_sf"/>
</dbReference>
<evidence type="ECO:0000259" key="2">
    <source>
        <dbReference type="Pfam" id="PF13462"/>
    </source>
</evidence>
<dbReference type="STRING" id="37916.MCHLDSM_01787"/>
<dbReference type="GO" id="GO:0004674">
    <property type="term" value="F:protein serine/threonine kinase activity"/>
    <property type="evidence" value="ECO:0007669"/>
    <property type="project" value="UniProtKB-EC"/>
</dbReference>
<dbReference type="CDD" id="cd02972">
    <property type="entry name" value="DsbA_family"/>
    <property type="match status" value="1"/>
</dbReference>
<dbReference type="SUPFAM" id="SSF52833">
    <property type="entry name" value="Thioredoxin-like"/>
    <property type="match status" value="1"/>
</dbReference>
<feature type="compositionally biased region" description="Polar residues" evidence="1">
    <location>
        <begin position="1"/>
        <end position="10"/>
    </location>
</feature>
<dbReference type="Proteomes" id="UP000036513">
    <property type="component" value="Unassembled WGS sequence"/>
</dbReference>
<accession>A0A0J6W979</accession>
<keyword evidence="4" id="KW-1185">Reference proteome</keyword>
<dbReference type="InterPro" id="IPR012336">
    <property type="entry name" value="Thioredoxin-like_fold"/>
</dbReference>
<proteinExistence type="predicted"/>
<dbReference type="EMBL" id="JYNL01000019">
    <property type="protein sequence ID" value="KMO79119.1"/>
    <property type="molecule type" value="Genomic_DNA"/>
</dbReference>
<feature type="domain" description="Thioredoxin-like fold" evidence="2">
    <location>
        <begin position="24"/>
        <end position="175"/>
    </location>
</feature>
<dbReference type="Gene3D" id="3.40.30.10">
    <property type="entry name" value="Glutaredoxin"/>
    <property type="match status" value="1"/>
</dbReference>
<dbReference type="EC" id="2.7.11.1" evidence="3"/>
<dbReference type="PATRIC" id="fig|37916.4.peg.1701"/>
<organism evidence="3 4">
    <name type="scientific">Mycolicibacterium chlorophenolicum</name>
    <dbReference type="NCBI Taxonomy" id="37916"/>
    <lineage>
        <taxon>Bacteria</taxon>
        <taxon>Bacillati</taxon>
        <taxon>Actinomycetota</taxon>
        <taxon>Actinomycetes</taxon>
        <taxon>Mycobacteriales</taxon>
        <taxon>Mycobacteriaceae</taxon>
        <taxon>Mycolicibacterium</taxon>
    </lineage>
</organism>
<reference evidence="3 4" key="1">
    <citation type="journal article" date="2015" name="Genome Biol. Evol.">
        <title>Characterization of Three Mycobacterium spp. with Potential Use in Bioremediation by Genome Sequencing and Comparative Genomics.</title>
        <authorList>
            <person name="Das S."/>
            <person name="Pettersson B.M."/>
            <person name="Behra P.R."/>
            <person name="Ramesh M."/>
            <person name="Dasgupta S."/>
            <person name="Bhattacharya A."/>
            <person name="Kirsebom L.A."/>
        </authorList>
    </citation>
    <scope>NUCLEOTIDE SEQUENCE [LARGE SCALE GENOMIC DNA]</scope>
    <source>
        <strain evidence="3 4">DSM 43826</strain>
    </source>
</reference>
<evidence type="ECO:0000313" key="3">
    <source>
        <dbReference type="EMBL" id="KMO79119.1"/>
    </source>
</evidence>
<dbReference type="SMR" id="A0A0J6W979"/>
<evidence type="ECO:0000313" key="4">
    <source>
        <dbReference type="Proteomes" id="UP000036513"/>
    </source>
</evidence>
<keyword evidence="3" id="KW-0808">Transferase</keyword>
<protein>
    <submittedName>
        <fullName evidence="3">Serine/threonine-protein kinase PknE</fullName>
        <ecNumber evidence="3">2.7.11.1</ecNumber>
    </submittedName>
</protein>
<keyword evidence="3" id="KW-0418">Kinase</keyword>
<name>A0A0J6W979_9MYCO</name>
<evidence type="ECO:0000256" key="1">
    <source>
        <dbReference type="SAM" id="MobiDB-lite"/>
    </source>
</evidence>
<gene>
    <name evidence="3" type="primary">pknE_1</name>
    <name evidence="3" type="ORF">MCHLDSM_01787</name>
</gene>